<dbReference type="AlphaFoldDB" id="A0AA39IEU9"/>
<protein>
    <submittedName>
        <fullName evidence="2">Uncharacterized protein</fullName>
    </submittedName>
</protein>
<evidence type="ECO:0000256" key="1">
    <source>
        <dbReference type="SAM" id="SignalP"/>
    </source>
</evidence>
<evidence type="ECO:0000313" key="3">
    <source>
        <dbReference type="Proteomes" id="UP001175226"/>
    </source>
</evidence>
<reference evidence="2" key="1">
    <citation type="submission" date="2023-06" db="EMBL/GenBank/DDBJ databases">
        <authorList>
            <consortium name="Lawrence Berkeley National Laboratory"/>
            <person name="Ahrendt S."/>
            <person name="Sahu N."/>
            <person name="Indic B."/>
            <person name="Wong-Bajracharya J."/>
            <person name="Merenyi Z."/>
            <person name="Ke H.-M."/>
            <person name="Monk M."/>
            <person name="Kocsube S."/>
            <person name="Drula E."/>
            <person name="Lipzen A."/>
            <person name="Balint B."/>
            <person name="Henrissat B."/>
            <person name="Andreopoulos B."/>
            <person name="Martin F.M."/>
            <person name="Harder C.B."/>
            <person name="Rigling D."/>
            <person name="Ford K.L."/>
            <person name="Foster G.D."/>
            <person name="Pangilinan J."/>
            <person name="Papanicolaou A."/>
            <person name="Barry K."/>
            <person name="LaButti K."/>
            <person name="Viragh M."/>
            <person name="Koriabine M."/>
            <person name="Yan M."/>
            <person name="Riley R."/>
            <person name="Champramary S."/>
            <person name="Plett K.L."/>
            <person name="Tsai I.J."/>
            <person name="Slot J."/>
            <person name="Sipos G."/>
            <person name="Plett J."/>
            <person name="Nagy L.G."/>
            <person name="Grigoriev I.V."/>
        </authorList>
    </citation>
    <scope>NUCLEOTIDE SEQUENCE</scope>
    <source>
        <strain evidence="2">FPL87.14</strain>
    </source>
</reference>
<proteinExistence type="predicted"/>
<organism evidence="2 3">
    <name type="scientific">Armillaria borealis</name>
    <dbReference type="NCBI Taxonomy" id="47425"/>
    <lineage>
        <taxon>Eukaryota</taxon>
        <taxon>Fungi</taxon>
        <taxon>Dikarya</taxon>
        <taxon>Basidiomycota</taxon>
        <taxon>Agaricomycotina</taxon>
        <taxon>Agaricomycetes</taxon>
        <taxon>Agaricomycetidae</taxon>
        <taxon>Agaricales</taxon>
        <taxon>Marasmiineae</taxon>
        <taxon>Physalacriaceae</taxon>
        <taxon>Armillaria</taxon>
    </lineage>
</organism>
<accession>A0AA39IEU9</accession>
<evidence type="ECO:0000313" key="2">
    <source>
        <dbReference type="EMBL" id="KAK0421918.1"/>
    </source>
</evidence>
<keyword evidence="1" id="KW-0732">Signal</keyword>
<gene>
    <name evidence="2" type="ORF">EV421DRAFT_1745720</name>
</gene>
<dbReference type="EMBL" id="JAUEPT010000265">
    <property type="protein sequence ID" value="KAK0421918.1"/>
    <property type="molecule type" value="Genomic_DNA"/>
</dbReference>
<feature type="signal peptide" evidence="1">
    <location>
        <begin position="1"/>
        <end position="28"/>
    </location>
</feature>
<sequence length="213" mass="24432">MPMSTRELAVLVLLSELLFHVPQNLVKGFVEIVLQMVNRGGTYQSDLLSEGSKEIIIDSVMYERDRWQKLFPLVNISDFRTPDHTPVSAYRPPLLTAVCSPLLGRLNAHKYTWFERVHSLALAPGQHPEHTNFLQLSVRPLILYRRLYMCAYISLPQTYLGLTPNLGREEDLGKQEESWLMETSQLDLPTVTDVQGTKEQTPSPVWRTCRIII</sequence>
<comment type="caution">
    <text evidence="2">The sequence shown here is derived from an EMBL/GenBank/DDBJ whole genome shotgun (WGS) entry which is preliminary data.</text>
</comment>
<dbReference type="Proteomes" id="UP001175226">
    <property type="component" value="Unassembled WGS sequence"/>
</dbReference>
<name>A0AA39IEU9_9AGAR</name>
<feature type="chain" id="PRO_5041413848" evidence="1">
    <location>
        <begin position="29"/>
        <end position="213"/>
    </location>
</feature>
<keyword evidence="3" id="KW-1185">Reference proteome</keyword>